<sequence>MKYLFGIIFGLFYDFVLSAGFGLPSVNILPIVLVLLLISSGRLNRQRLFFVGLGVLVYDAFQPHHFGLVAFAFALSLGLVTLIKERLIRFEARPLSILSFGLIIGAIQFMALSALVRIWPV</sequence>
<reference evidence="2 3" key="1">
    <citation type="submission" date="2017-09" db="EMBL/GenBank/DDBJ databases">
        <title>Depth-based differentiation of microbial function through sediment-hosted aquifers and enrichment of novel symbionts in the deep terrestrial subsurface.</title>
        <authorList>
            <person name="Probst A.J."/>
            <person name="Ladd B."/>
            <person name="Jarett J.K."/>
            <person name="Geller-Mcgrath D.E."/>
            <person name="Sieber C.M."/>
            <person name="Emerson J.B."/>
            <person name="Anantharaman K."/>
            <person name="Thomas B.C."/>
            <person name="Malmstrom R."/>
            <person name="Stieglmeier M."/>
            <person name="Klingl A."/>
            <person name="Woyke T."/>
            <person name="Ryan C.M."/>
            <person name="Banfield J.F."/>
        </authorList>
    </citation>
    <scope>NUCLEOTIDE SEQUENCE [LARGE SCALE GENOMIC DNA]</scope>
    <source>
        <strain evidence="2">CG10_big_fil_rev_8_21_14_0_10_46_23</strain>
    </source>
</reference>
<keyword evidence="1" id="KW-0472">Membrane</keyword>
<gene>
    <name evidence="2" type="ORF">COV31_00975</name>
</gene>
<organism evidence="2 3">
    <name type="scientific">Candidatus Yanofskybacteria bacterium CG10_big_fil_rev_8_21_14_0_10_46_23</name>
    <dbReference type="NCBI Taxonomy" id="1975098"/>
    <lineage>
        <taxon>Bacteria</taxon>
        <taxon>Candidatus Yanofskyibacteriota</taxon>
    </lineage>
</organism>
<keyword evidence="1" id="KW-0812">Transmembrane</keyword>
<dbReference type="AlphaFoldDB" id="A0A2H0R4N2"/>
<dbReference type="Proteomes" id="UP000230232">
    <property type="component" value="Unassembled WGS sequence"/>
</dbReference>
<feature type="transmembrane region" description="Helical" evidence="1">
    <location>
        <begin position="12"/>
        <end position="38"/>
    </location>
</feature>
<dbReference type="EMBL" id="PCXO01000005">
    <property type="protein sequence ID" value="PIR41430.1"/>
    <property type="molecule type" value="Genomic_DNA"/>
</dbReference>
<evidence type="ECO:0000313" key="2">
    <source>
        <dbReference type="EMBL" id="PIR41430.1"/>
    </source>
</evidence>
<evidence type="ECO:0008006" key="4">
    <source>
        <dbReference type="Google" id="ProtNLM"/>
    </source>
</evidence>
<feature type="transmembrane region" description="Helical" evidence="1">
    <location>
        <begin position="65"/>
        <end position="83"/>
    </location>
</feature>
<keyword evidence="1" id="KW-1133">Transmembrane helix</keyword>
<evidence type="ECO:0000256" key="1">
    <source>
        <dbReference type="SAM" id="Phobius"/>
    </source>
</evidence>
<feature type="transmembrane region" description="Helical" evidence="1">
    <location>
        <begin position="95"/>
        <end position="119"/>
    </location>
</feature>
<comment type="caution">
    <text evidence="2">The sequence shown here is derived from an EMBL/GenBank/DDBJ whole genome shotgun (WGS) entry which is preliminary data.</text>
</comment>
<accession>A0A2H0R4N2</accession>
<proteinExistence type="predicted"/>
<name>A0A2H0R4N2_9BACT</name>
<protein>
    <recommendedName>
        <fullName evidence="4">Rod shape-determining protein MreD</fullName>
    </recommendedName>
</protein>
<evidence type="ECO:0000313" key="3">
    <source>
        <dbReference type="Proteomes" id="UP000230232"/>
    </source>
</evidence>